<dbReference type="GO" id="GO:0042597">
    <property type="term" value="C:periplasmic space"/>
    <property type="evidence" value="ECO:0007669"/>
    <property type="project" value="UniProtKB-SubCell"/>
</dbReference>
<dbReference type="UniPathway" id="UPA00286"/>
<evidence type="ECO:0000256" key="3">
    <source>
        <dbReference type="ARBA" id="ARBA00022679"/>
    </source>
</evidence>
<keyword evidence="5" id="KW-0574">Periplasm</keyword>
<name>A0A8J2U5E8_9GAMM</name>
<evidence type="ECO:0000313" key="9">
    <source>
        <dbReference type="Proteomes" id="UP000619743"/>
    </source>
</evidence>
<dbReference type="Proteomes" id="UP000619743">
    <property type="component" value="Unassembled WGS sequence"/>
</dbReference>
<keyword evidence="3" id="KW-0808">Transferase</keyword>
<dbReference type="AlphaFoldDB" id="A0A8J2U5E8"/>
<comment type="subcellular location">
    <subcellularLocation>
        <location evidence="1">Periplasm</location>
    </subcellularLocation>
</comment>
<keyword evidence="4" id="KW-0732">Signal</keyword>
<evidence type="ECO:0000256" key="6">
    <source>
        <dbReference type="ARBA" id="ARBA00022841"/>
    </source>
</evidence>
<keyword evidence="6" id="KW-0016">Alginate biosynthesis</keyword>
<dbReference type="GO" id="GO:0016740">
    <property type="term" value="F:transferase activity"/>
    <property type="evidence" value="ECO:0007669"/>
    <property type="project" value="UniProtKB-KW"/>
</dbReference>
<evidence type="ECO:0000256" key="5">
    <source>
        <dbReference type="ARBA" id="ARBA00022764"/>
    </source>
</evidence>
<evidence type="ECO:0000256" key="1">
    <source>
        <dbReference type="ARBA" id="ARBA00004418"/>
    </source>
</evidence>
<accession>A0A8J2U5E8</accession>
<evidence type="ECO:0000256" key="4">
    <source>
        <dbReference type="ARBA" id="ARBA00022729"/>
    </source>
</evidence>
<reference evidence="9" key="1">
    <citation type="journal article" date="2019" name="Int. J. Syst. Evol. Microbiol.">
        <title>The Global Catalogue of Microorganisms (GCM) 10K type strain sequencing project: providing services to taxonomists for standard genome sequencing and annotation.</title>
        <authorList>
            <consortium name="The Broad Institute Genomics Platform"/>
            <consortium name="The Broad Institute Genome Sequencing Center for Infectious Disease"/>
            <person name="Wu L."/>
            <person name="Ma J."/>
        </authorList>
    </citation>
    <scope>NUCLEOTIDE SEQUENCE [LARGE SCALE GENOMIC DNA]</scope>
    <source>
        <strain evidence="9">CGMCC 1.10130</strain>
    </source>
</reference>
<organism evidence="8 9">
    <name type="scientific">Neiella marina</name>
    <dbReference type="NCBI Taxonomy" id="508461"/>
    <lineage>
        <taxon>Bacteria</taxon>
        <taxon>Pseudomonadati</taxon>
        <taxon>Pseudomonadota</taxon>
        <taxon>Gammaproteobacteria</taxon>
        <taxon>Alteromonadales</taxon>
        <taxon>Echinimonadaceae</taxon>
        <taxon>Neiella</taxon>
    </lineage>
</organism>
<comment type="pathway">
    <text evidence="2">Glycan biosynthesis; alginate biosynthesis.</text>
</comment>
<sequence>MNKVVCGKNGRLFLDHDANHVMLQHSGDLTFTAEQLNDWFELLARRANFFQQKNIKFCFLIAPDAQSVFYDELPFEPSLRRPIHDFMERMAPALTEVIHYPLDTLKALRSSNYTVYPKTDTHWSSYSCFKIYQSLQGIIDEEFLSDDEVYFDQINIVGDLGNKVVPERQSSFTVAKVKQQKSQLIFNNGMSVRGRCQIFRNSSAVENGKVCLLFGDSFSYDTLAFFKESYDTFVFCHSASIDYDLISLYKPNVVICEMAERFLLNIPSDNVEFNIAEVFRQKLLLNYSEVEGERIISNINEQASKLSFDEDMIFAHRFIKN</sequence>
<gene>
    <name evidence="8" type="ORF">GCM10011369_20480</name>
</gene>
<dbReference type="InterPro" id="IPR031811">
    <property type="entry name" value="ALGX/ALGJ_SGNH-like"/>
</dbReference>
<evidence type="ECO:0000256" key="2">
    <source>
        <dbReference type="ARBA" id="ARBA00005182"/>
    </source>
</evidence>
<evidence type="ECO:0000259" key="7">
    <source>
        <dbReference type="Pfam" id="PF16822"/>
    </source>
</evidence>
<protein>
    <recommendedName>
        <fullName evidence="7">AlgX/AlgJ SGNH hydrolase-like domain-containing protein</fullName>
    </recommendedName>
</protein>
<evidence type="ECO:0000313" key="8">
    <source>
        <dbReference type="EMBL" id="GGA78488.1"/>
    </source>
</evidence>
<dbReference type="Pfam" id="PF16822">
    <property type="entry name" value="ALGX"/>
    <property type="match status" value="1"/>
</dbReference>
<dbReference type="OrthoDB" id="7981249at2"/>
<dbReference type="EMBL" id="BMDX01000009">
    <property type="protein sequence ID" value="GGA78488.1"/>
    <property type="molecule type" value="Genomic_DNA"/>
</dbReference>
<proteinExistence type="predicted"/>
<dbReference type="GO" id="GO:0042121">
    <property type="term" value="P:alginic acid biosynthetic process"/>
    <property type="evidence" value="ECO:0007669"/>
    <property type="project" value="UniProtKB-UniPathway"/>
</dbReference>
<feature type="domain" description="AlgX/AlgJ SGNH hydrolase-like" evidence="7">
    <location>
        <begin position="4"/>
        <end position="129"/>
    </location>
</feature>
<comment type="caution">
    <text evidence="8">The sequence shown here is derived from an EMBL/GenBank/DDBJ whole genome shotgun (WGS) entry which is preliminary data.</text>
</comment>
<keyword evidence="9" id="KW-1185">Reference proteome</keyword>